<keyword evidence="3" id="KW-1185">Reference proteome</keyword>
<feature type="compositionally biased region" description="Basic residues" evidence="1">
    <location>
        <begin position="1092"/>
        <end position="1101"/>
    </location>
</feature>
<dbReference type="GO" id="GO:0003676">
    <property type="term" value="F:nucleic acid binding"/>
    <property type="evidence" value="ECO:0007669"/>
    <property type="project" value="InterPro"/>
</dbReference>
<name>A0A8A3PMH5_9HELO</name>
<organism evidence="2 3">
    <name type="scientific">Monilinia vaccinii-corymbosi</name>
    <dbReference type="NCBI Taxonomy" id="61207"/>
    <lineage>
        <taxon>Eukaryota</taxon>
        <taxon>Fungi</taxon>
        <taxon>Dikarya</taxon>
        <taxon>Ascomycota</taxon>
        <taxon>Pezizomycotina</taxon>
        <taxon>Leotiomycetes</taxon>
        <taxon>Helotiales</taxon>
        <taxon>Sclerotiniaceae</taxon>
        <taxon>Monilinia</taxon>
    </lineage>
</organism>
<feature type="compositionally biased region" description="Polar residues" evidence="1">
    <location>
        <begin position="1048"/>
        <end position="1063"/>
    </location>
</feature>
<gene>
    <name evidence="2" type="ORF">DSL72_006543</name>
</gene>
<feature type="compositionally biased region" description="Polar residues" evidence="1">
    <location>
        <begin position="1071"/>
        <end position="1085"/>
    </location>
</feature>
<reference evidence="2" key="1">
    <citation type="submission" date="2020-10" db="EMBL/GenBank/DDBJ databases">
        <title>Genome Sequence of Monilinia vaccinii-corymbosi Sheds Light on Mummy Berry Disease Infection of Blueberry and Mating Type.</title>
        <authorList>
            <person name="Yow A.G."/>
            <person name="Zhang Y."/>
            <person name="Bansal K."/>
            <person name="Eacker S.M."/>
            <person name="Sullivan S."/>
            <person name="Liachko I."/>
            <person name="Cubeta M.A."/>
            <person name="Rollins J.A."/>
            <person name="Ashrafi H."/>
        </authorList>
    </citation>
    <scope>NUCLEOTIDE SEQUENCE</scope>
    <source>
        <strain evidence="2">RL-1</strain>
    </source>
</reference>
<feature type="region of interest" description="Disordered" evidence="1">
    <location>
        <begin position="754"/>
        <end position="817"/>
    </location>
</feature>
<dbReference type="SUPFAM" id="SSF54928">
    <property type="entry name" value="RNA-binding domain, RBD"/>
    <property type="match status" value="1"/>
</dbReference>
<evidence type="ECO:0008006" key="4">
    <source>
        <dbReference type="Google" id="ProtNLM"/>
    </source>
</evidence>
<dbReference type="InterPro" id="IPR035979">
    <property type="entry name" value="RBD_domain_sf"/>
</dbReference>
<feature type="region of interest" description="Disordered" evidence="1">
    <location>
        <begin position="1041"/>
        <end position="1125"/>
    </location>
</feature>
<dbReference type="AlphaFoldDB" id="A0A8A3PMH5"/>
<feature type="region of interest" description="Disordered" evidence="1">
    <location>
        <begin position="474"/>
        <end position="493"/>
    </location>
</feature>
<feature type="region of interest" description="Disordered" evidence="1">
    <location>
        <begin position="926"/>
        <end position="973"/>
    </location>
</feature>
<feature type="compositionally biased region" description="Polar residues" evidence="1">
    <location>
        <begin position="645"/>
        <end position="663"/>
    </location>
</feature>
<dbReference type="Proteomes" id="UP000672032">
    <property type="component" value="Chromosome 7"/>
</dbReference>
<feature type="region of interest" description="Disordered" evidence="1">
    <location>
        <begin position="640"/>
        <end position="667"/>
    </location>
</feature>
<evidence type="ECO:0000313" key="2">
    <source>
        <dbReference type="EMBL" id="QSZ36662.1"/>
    </source>
</evidence>
<evidence type="ECO:0000256" key="1">
    <source>
        <dbReference type="SAM" id="MobiDB-lite"/>
    </source>
</evidence>
<accession>A0A8A3PMH5</accession>
<feature type="compositionally biased region" description="Low complexity" evidence="1">
    <location>
        <begin position="986"/>
        <end position="995"/>
    </location>
</feature>
<feature type="region of interest" description="Disordered" evidence="1">
    <location>
        <begin position="986"/>
        <end position="1012"/>
    </location>
</feature>
<protein>
    <recommendedName>
        <fullName evidence="4">RRM domain-containing protein</fullName>
    </recommendedName>
</protein>
<sequence>MSRPPPYYPIVPINIGQQGYQQPVNPVLAGRTSQSPPMSQILQSAATDPTIWQVQNHVGAPAFISTHFGRYPKRDMVADHRVTPILHSNVTAGVNAKATSLRKAYPDLIRRVKKPTYWDDLYLLWDAADIQLEGPEFLYYVMHRLGAENEQLDREFERAQITEIYEYAQAWVTKHRKKVLSSAAGSMYELFISDPSESDDFPPHCRPILSQALEAHRSSLLPGNSRNPVNAVAPNLLQSNSMPQMLHRHTPNASHARAVSDRGDRLDQFGKQMNRTNIPVATRDQPIPTRASEGSLERMFPGTPLSGVIDGLGSARGPSTSTLHGGRNFSMPLTSRTQIQSIPVNQGVNMDLPHLPQTYDRFMEVQRNMSADLGASPNRLNNHRAGNHFHDKPRPRGNSIETPRNRRNQWSASYGTHQNRFPRQSQHNMSVSMKASPPRALQPEPIYVRNPQHISGSSGDTSNQIMGNMNPVASRMDPPNDSRNHKPSSLSSINQPLDFGLMEGDPNFQKRDDSCLYRYGPPSMTRNTFGRTLYLKGPDLNMFCTHQLKDLMSTIGNVVLIKFLIRPHNNGPVFVTFDTDILAAAIEKFNGYKMPDGSFLTAGYPTDNYTRERSRSSSSYNSFHGGNHTRYVSNAGLESRAYPRSSVSQHRPSRSQSGQNQFPYPNGHHMALQNFVKSFPHTSSFQPNHSYPASYVPGQYQQSPRVVQHERGISFFHQQIPLAAMNNRTNIATTPYPRSCSVFQGDPYRVNTRLETGPVVTNTKENSPIKRKLIGDTESTPPKKDSNRNTGSKHKKSSSRRNMSTTTTPVATPKKSLSQVQLNKLAMEKCANQTSAMASPSEVTTSFTAGQVLTSEITAEPESMNLEIAKQVPMTVPVSLDAVNQVLPKLSLEVVAMKPLEPVSQLKIKNPKKNKKHKAMSKIKIEKENNIISSASTMNSPADSESTNPSHLDEDRLFSGNSTRKGSLSSSIESKSNNFLNETVSQSQVTVSQSQADKNGTAQSVEGEKTSTKSLVNEVAEFILTTNATSAPTLPNVLTVKSNHKTSKTGASTNASLGKSRSVSAKDLKRLSQSNNSDGYDSSKTPHLPVKHEHKKVRSKGKSPGDGNSEFSRSQEQPKVDLNKNKVGLLEISQEKGKPSGSFIFTKSSDWPALAPSKSPPSSIADGKPPQVPALPFRHTKAVILPALPLKMTRQS</sequence>
<feature type="compositionally biased region" description="Low complexity" evidence="1">
    <location>
        <begin position="1154"/>
        <end position="1165"/>
    </location>
</feature>
<dbReference type="EMBL" id="CP063411">
    <property type="protein sequence ID" value="QSZ36662.1"/>
    <property type="molecule type" value="Genomic_DNA"/>
</dbReference>
<feature type="region of interest" description="Disordered" evidence="1">
    <location>
        <begin position="1154"/>
        <end position="1174"/>
    </location>
</feature>
<feature type="region of interest" description="Disordered" evidence="1">
    <location>
        <begin position="373"/>
        <end position="408"/>
    </location>
</feature>
<feature type="compositionally biased region" description="Polar residues" evidence="1">
    <location>
        <begin position="935"/>
        <end position="950"/>
    </location>
</feature>
<proteinExistence type="predicted"/>
<dbReference type="OrthoDB" id="3941926at2759"/>
<evidence type="ECO:0000313" key="3">
    <source>
        <dbReference type="Proteomes" id="UP000672032"/>
    </source>
</evidence>